<keyword evidence="3" id="KW-1185">Reference proteome</keyword>
<keyword evidence="1" id="KW-0472">Membrane</keyword>
<evidence type="ECO:0000313" key="2">
    <source>
        <dbReference type="EMBL" id="KAB8068186.1"/>
    </source>
</evidence>
<organism evidence="2 3">
    <name type="scientific">Aspergillus leporis</name>
    <dbReference type="NCBI Taxonomy" id="41062"/>
    <lineage>
        <taxon>Eukaryota</taxon>
        <taxon>Fungi</taxon>
        <taxon>Dikarya</taxon>
        <taxon>Ascomycota</taxon>
        <taxon>Pezizomycotina</taxon>
        <taxon>Eurotiomycetes</taxon>
        <taxon>Eurotiomycetidae</taxon>
        <taxon>Eurotiales</taxon>
        <taxon>Aspergillaceae</taxon>
        <taxon>Aspergillus</taxon>
        <taxon>Aspergillus subgen. Circumdati</taxon>
    </lineage>
</organism>
<protein>
    <submittedName>
        <fullName evidence="2">Uncharacterized protein</fullName>
    </submittedName>
</protein>
<evidence type="ECO:0000256" key="1">
    <source>
        <dbReference type="SAM" id="Phobius"/>
    </source>
</evidence>
<dbReference type="Proteomes" id="UP000326565">
    <property type="component" value="Unassembled WGS sequence"/>
</dbReference>
<keyword evidence="1" id="KW-1133">Transmembrane helix</keyword>
<proteinExistence type="predicted"/>
<feature type="transmembrane region" description="Helical" evidence="1">
    <location>
        <begin position="17"/>
        <end position="40"/>
    </location>
</feature>
<name>A0A5N5WI69_9EURO</name>
<accession>A0A5N5WI69</accession>
<evidence type="ECO:0000313" key="3">
    <source>
        <dbReference type="Proteomes" id="UP000326565"/>
    </source>
</evidence>
<dbReference type="AlphaFoldDB" id="A0A5N5WI69"/>
<gene>
    <name evidence="2" type="ORF">BDV29DRAFT_73923</name>
</gene>
<sequence>MPLSSTQACHSDRGSYFLLRGCFALDLLLLSVSCFFFIYLPVSRFSLRYIFPPHTHFPAEKLRNVPRPESAYST</sequence>
<keyword evidence="1" id="KW-0812">Transmembrane</keyword>
<reference evidence="2 3" key="1">
    <citation type="submission" date="2019-04" db="EMBL/GenBank/DDBJ databases">
        <title>Friends and foes A comparative genomics study of 23 Aspergillus species from section Flavi.</title>
        <authorList>
            <consortium name="DOE Joint Genome Institute"/>
            <person name="Kjaerbolling I."/>
            <person name="Vesth T."/>
            <person name="Frisvad J.C."/>
            <person name="Nybo J.L."/>
            <person name="Theobald S."/>
            <person name="Kildgaard S."/>
            <person name="Isbrandt T."/>
            <person name="Kuo A."/>
            <person name="Sato A."/>
            <person name="Lyhne E.K."/>
            <person name="Kogle M.E."/>
            <person name="Wiebenga A."/>
            <person name="Kun R.S."/>
            <person name="Lubbers R.J."/>
            <person name="Makela M.R."/>
            <person name="Barry K."/>
            <person name="Chovatia M."/>
            <person name="Clum A."/>
            <person name="Daum C."/>
            <person name="Haridas S."/>
            <person name="He G."/>
            <person name="LaButti K."/>
            <person name="Lipzen A."/>
            <person name="Mondo S."/>
            <person name="Riley R."/>
            <person name="Salamov A."/>
            <person name="Simmons B.A."/>
            <person name="Magnuson J.K."/>
            <person name="Henrissat B."/>
            <person name="Mortensen U.H."/>
            <person name="Larsen T.O."/>
            <person name="Devries R.P."/>
            <person name="Grigoriev I.V."/>
            <person name="Machida M."/>
            <person name="Baker S.E."/>
            <person name="Andersen M.R."/>
        </authorList>
    </citation>
    <scope>NUCLEOTIDE SEQUENCE [LARGE SCALE GENOMIC DNA]</scope>
    <source>
        <strain evidence="2 3">CBS 151.66</strain>
    </source>
</reference>
<dbReference type="EMBL" id="ML732411">
    <property type="protein sequence ID" value="KAB8068186.1"/>
    <property type="molecule type" value="Genomic_DNA"/>
</dbReference>